<name>A0A375HEH7_9BURK</name>
<sequence>MVIVKKAKSVPSRMERLDRYEGGQHSLAFYKNRQQRVRLAGGSKPAPSSLRKERAKLAYYGFPLLGTGQYRLS</sequence>
<accession>A0A375HEH7</accession>
<proteinExistence type="predicted"/>
<geneLocation type="plasmid" evidence="3">
    <name>cbm2613_p</name>
</geneLocation>
<organism evidence="2">
    <name type="scientific">Cupriavidus taiwanensis</name>
    <dbReference type="NCBI Taxonomy" id="164546"/>
    <lineage>
        <taxon>Bacteria</taxon>
        <taxon>Pseudomonadati</taxon>
        <taxon>Pseudomonadota</taxon>
        <taxon>Betaproteobacteria</taxon>
        <taxon>Burkholderiales</taxon>
        <taxon>Burkholderiaceae</taxon>
        <taxon>Cupriavidus</taxon>
    </lineage>
</organism>
<dbReference type="Proteomes" id="UP000256952">
    <property type="component" value="Plasmid CBM2613_p"/>
</dbReference>
<keyword evidence="2" id="KW-0614">Plasmid</keyword>
<geneLocation type="plasmid" evidence="1">
    <name>CBM2613_p</name>
</geneLocation>
<protein>
    <submittedName>
        <fullName evidence="2">Uncharacterized protein</fullName>
    </submittedName>
</protein>
<reference evidence="2 3" key="2">
    <citation type="submission" date="2018-01" db="EMBL/GenBank/DDBJ databases">
        <authorList>
            <person name="Gaut B.S."/>
            <person name="Morton B.R."/>
            <person name="Clegg M.T."/>
            <person name="Duvall M.R."/>
        </authorList>
    </citation>
    <scope>NUCLEOTIDE SEQUENCE</scope>
    <source>
        <strain evidence="2">Cupriavidus taiwanensis STM 8555</strain>
        <plasmid evidence="2">I</plasmid>
        <plasmid evidence="3">Plasmid cbm2613_p</plasmid>
    </source>
</reference>
<dbReference type="AlphaFoldDB" id="A0A375HEH7"/>
<evidence type="ECO:0000313" key="3">
    <source>
        <dbReference type="Proteomes" id="UP000256952"/>
    </source>
</evidence>
<reference evidence="1" key="1">
    <citation type="submission" date="2018-01" db="EMBL/GenBank/DDBJ databases">
        <authorList>
            <person name="Clerissi C."/>
        </authorList>
    </citation>
    <scope>NUCLEOTIDE SEQUENCE</scope>
    <source>
        <strain evidence="1">Cupriavidus taiwanensis STM 8556</strain>
        <plasmid evidence="1">CBM2613_p</plasmid>
    </source>
</reference>
<evidence type="ECO:0000313" key="1">
    <source>
        <dbReference type="EMBL" id="SOZ74506.1"/>
    </source>
</evidence>
<geneLocation type="plasmid" evidence="2">
    <name>I</name>
</geneLocation>
<evidence type="ECO:0000313" key="2">
    <source>
        <dbReference type="EMBL" id="SPD48783.1"/>
    </source>
</evidence>
<gene>
    <name evidence="2" type="ORF">CBM2612_P0128</name>
    <name evidence="1" type="ORF">CBM2613_P30019</name>
</gene>
<dbReference type="EMBL" id="LT976981">
    <property type="protein sequence ID" value="SOZ74506.1"/>
    <property type="molecule type" value="Genomic_DNA"/>
</dbReference>
<dbReference type="EMBL" id="LT984809">
    <property type="protein sequence ID" value="SPD48783.1"/>
    <property type="molecule type" value="Genomic_DNA"/>
</dbReference>